<dbReference type="OrthoDB" id="10261039at2759"/>
<keyword evidence="9" id="KW-0460">Magnesium</keyword>
<dbReference type="SUPFAM" id="SSF53623">
    <property type="entry name" value="MurD-like peptide ligases, catalytic domain"/>
    <property type="match status" value="1"/>
</dbReference>
<dbReference type="GO" id="GO:0004326">
    <property type="term" value="F:tetrahydrofolylpolyglutamate synthase activity"/>
    <property type="evidence" value="ECO:0007669"/>
    <property type="project" value="UniProtKB-EC"/>
</dbReference>
<keyword evidence="6" id="KW-0479">Metal-binding</keyword>
<dbReference type="GO" id="GO:0005524">
    <property type="term" value="F:ATP binding"/>
    <property type="evidence" value="ECO:0007669"/>
    <property type="project" value="UniProtKB-KW"/>
</dbReference>
<proteinExistence type="inferred from homology"/>
<organism evidence="13 14">
    <name type="scientific">Ophiocordyceps australis</name>
    <dbReference type="NCBI Taxonomy" id="1399860"/>
    <lineage>
        <taxon>Eukaryota</taxon>
        <taxon>Fungi</taxon>
        <taxon>Dikarya</taxon>
        <taxon>Ascomycota</taxon>
        <taxon>Pezizomycotina</taxon>
        <taxon>Sordariomycetes</taxon>
        <taxon>Hypocreomycetidae</taxon>
        <taxon>Hypocreales</taxon>
        <taxon>Ophiocordycipitaceae</taxon>
        <taxon>Ophiocordyceps</taxon>
    </lineage>
</organism>
<evidence type="ECO:0000256" key="9">
    <source>
        <dbReference type="ARBA" id="ARBA00022842"/>
    </source>
</evidence>
<evidence type="ECO:0000256" key="4">
    <source>
        <dbReference type="ARBA" id="ARBA00022563"/>
    </source>
</evidence>
<evidence type="ECO:0000256" key="2">
    <source>
        <dbReference type="ARBA" id="ARBA00008276"/>
    </source>
</evidence>
<evidence type="ECO:0000256" key="10">
    <source>
        <dbReference type="ARBA" id="ARBA00030592"/>
    </source>
</evidence>
<dbReference type="STRING" id="1399860.A0A2C5XHZ8"/>
<dbReference type="AlphaFoldDB" id="A0A2C5XHZ8"/>
<keyword evidence="7" id="KW-0547">Nucleotide-binding</keyword>
<dbReference type="Gene3D" id="3.40.1190.10">
    <property type="entry name" value="Mur-like, catalytic domain"/>
    <property type="match status" value="1"/>
</dbReference>
<dbReference type="UniPathway" id="UPA00850"/>
<dbReference type="InterPro" id="IPR036565">
    <property type="entry name" value="Mur-like_cat_sf"/>
</dbReference>
<keyword evidence="4" id="KW-0554">One-carbon metabolism</keyword>
<dbReference type="PANTHER" id="PTHR11136:SF5">
    <property type="entry name" value="FOLYLPOLYGLUTAMATE SYNTHASE, MITOCHONDRIAL"/>
    <property type="match status" value="1"/>
</dbReference>
<dbReference type="PANTHER" id="PTHR11136">
    <property type="entry name" value="FOLYLPOLYGLUTAMATE SYNTHASE-RELATED"/>
    <property type="match status" value="1"/>
</dbReference>
<accession>A0A2C5XHZ8</accession>
<evidence type="ECO:0000256" key="7">
    <source>
        <dbReference type="ARBA" id="ARBA00022741"/>
    </source>
</evidence>
<name>A0A2C5XHZ8_9HYPO</name>
<keyword evidence="14" id="KW-1185">Reference proteome</keyword>
<keyword evidence="5" id="KW-0436">Ligase</keyword>
<dbReference type="SUPFAM" id="SSF53244">
    <property type="entry name" value="MurD-like peptide ligases, peptide-binding domain"/>
    <property type="match status" value="1"/>
</dbReference>
<dbReference type="GO" id="GO:0046872">
    <property type="term" value="F:metal ion binding"/>
    <property type="evidence" value="ECO:0007669"/>
    <property type="project" value="UniProtKB-KW"/>
</dbReference>
<evidence type="ECO:0000256" key="12">
    <source>
        <dbReference type="ARBA" id="ARBA00047493"/>
    </source>
</evidence>
<dbReference type="Gene3D" id="3.90.190.20">
    <property type="entry name" value="Mur ligase, C-terminal domain"/>
    <property type="match status" value="1"/>
</dbReference>
<dbReference type="GO" id="GO:0005829">
    <property type="term" value="C:cytosol"/>
    <property type="evidence" value="ECO:0007669"/>
    <property type="project" value="TreeGrafter"/>
</dbReference>
<evidence type="ECO:0000256" key="6">
    <source>
        <dbReference type="ARBA" id="ARBA00022723"/>
    </source>
</evidence>
<evidence type="ECO:0000256" key="1">
    <source>
        <dbReference type="ARBA" id="ARBA00005150"/>
    </source>
</evidence>
<protein>
    <recommendedName>
        <fullName evidence="3">tetrahydrofolate synthase</fullName>
        <ecNumber evidence="3">6.3.2.17</ecNumber>
    </recommendedName>
    <alternativeName>
        <fullName evidence="11">Folylpoly-gamma-glutamate synthetase</fullName>
    </alternativeName>
    <alternativeName>
        <fullName evidence="10">Tetrahydrofolylpolyglutamate synthase</fullName>
    </alternativeName>
</protein>
<keyword evidence="8" id="KW-0067">ATP-binding</keyword>
<evidence type="ECO:0000256" key="11">
    <source>
        <dbReference type="ARBA" id="ARBA00030876"/>
    </source>
</evidence>
<dbReference type="PROSITE" id="PS01012">
    <property type="entry name" value="FOLYLPOLYGLU_SYNT_2"/>
    <property type="match status" value="1"/>
</dbReference>
<dbReference type="EMBL" id="NJET01000052">
    <property type="protein sequence ID" value="PHH63328.1"/>
    <property type="molecule type" value="Genomic_DNA"/>
</dbReference>
<dbReference type="GO" id="GO:0005739">
    <property type="term" value="C:mitochondrion"/>
    <property type="evidence" value="ECO:0007669"/>
    <property type="project" value="TreeGrafter"/>
</dbReference>
<evidence type="ECO:0000256" key="5">
    <source>
        <dbReference type="ARBA" id="ARBA00022598"/>
    </source>
</evidence>
<evidence type="ECO:0000313" key="13">
    <source>
        <dbReference type="EMBL" id="PHH63328.1"/>
    </source>
</evidence>
<dbReference type="GO" id="GO:0006730">
    <property type="term" value="P:one-carbon metabolic process"/>
    <property type="evidence" value="ECO:0007669"/>
    <property type="project" value="UniProtKB-KW"/>
</dbReference>
<dbReference type="NCBIfam" id="TIGR01499">
    <property type="entry name" value="folC"/>
    <property type="match status" value="1"/>
</dbReference>
<comment type="catalytic activity">
    <reaction evidence="12">
        <text>(6S)-5,6,7,8-tetrahydrofolyl-(gamma-L-Glu)(n) + L-glutamate + ATP = (6S)-5,6,7,8-tetrahydrofolyl-(gamma-L-Glu)(n+1) + ADP + phosphate + H(+)</text>
        <dbReference type="Rhea" id="RHEA:10580"/>
        <dbReference type="Rhea" id="RHEA-COMP:14738"/>
        <dbReference type="Rhea" id="RHEA-COMP:14740"/>
        <dbReference type="ChEBI" id="CHEBI:15378"/>
        <dbReference type="ChEBI" id="CHEBI:29985"/>
        <dbReference type="ChEBI" id="CHEBI:30616"/>
        <dbReference type="ChEBI" id="CHEBI:43474"/>
        <dbReference type="ChEBI" id="CHEBI:141005"/>
        <dbReference type="ChEBI" id="CHEBI:456216"/>
        <dbReference type="EC" id="6.3.2.17"/>
    </reaction>
</comment>
<evidence type="ECO:0000256" key="3">
    <source>
        <dbReference type="ARBA" id="ARBA00013025"/>
    </source>
</evidence>
<sequence>MGRLSSIGRTGLHRLYSTRGYAEALEKLQDLETNQSVRDKLQTGSEQAKQLNEQAIPEMQTWLKRAGYTTSDLARMRHIHVAGTRGKGSVCTLATAMLLRHQASCEDSSGKKPLVGTYTSPHLISPRERIAINGEPVSQAVFAEAFFELWDRFTQAALQEGMEQHVAETITSKPFYFGYLTIMAWHIFLKHGISDVVMEAGIGGEYDSTNVLPAEAVSVSIVTPLLRDHMPMLGTTRKEVAWNKAGIFKRGVRAFFFKDLGYRAEKNGVEETLISRAEEKGADLTIIPNEVTQEWKARVNIRSASHELKFNHSFNTVVQVLAIMAVREHLGLNPASLATTEALQQMPPALDQGLNEARMRGSFEVIEEEDIMWLLDSAHSASSLRVIGLWLKDMLKAPGEQIVLILSMDARKPCDMMQKLVYSTWRFMERRDVLNTIIITSNELVGEPDNWRLEEESQRTLDRNKGIYHDDCVMQVRKNMTDAIGLARKIAAAIKQGDVKPKVLVAGGHGSVGAALKVLEPESLS</sequence>
<comment type="caution">
    <text evidence="13">The sequence shown here is derived from an EMBL/GenBank/DDBJ whole genome shotgun (WGS) entry which is preliminary data.</text>
</comment>
<dbReference type="Proteomes" id="UP000226192">
    <property type="component" value="Unassembled WGS sequence"/>
</dbReference>
<comment type="pathway">
    <text evidence="1">Cofactor biosynthesis; tetrahydrofolylpolyglutamate biosynthesis.</text>
</comment>
<evidence type="ECO:0000256" key="8">
    <source>
        <dbReference type="ARBA" id="ARBA00022840"/>
    </source>
</evidence>
<gene>
    <name evidence="13" type="ORF">CDD81_6102</name>
</gene>
<evidence type="ECO:0000313" key="14">
    <source>
        <dbReference type="Proteomes" id="UP000226192"/>
    </source>
</evidence>
<dbReference type="InterPro" id="IPR018109">
    <property type="entry name" value="Folylpolyglutamate_synth_CS"/>
</dbReference>
<reference evidence="13 14" key="1">
    <citation type="submission" date="2017-06" db="EMBL/GenBank/DDBJ databases">
        <title>Ant-infecting Ophiocordyceps genomes reveal a high diversity of potential behavioral manipulation genes and a possible major role for enterotoxins.</title>
        <authorList>
            <person name="De Bekker C."/>
            <person name="Evans H.C."/>
            <person name="Brachmann A."/>
            <person name="Hughes D.P."/>
        </authorList>
    </citation>
    <scope>NUCLEOTIDE SEQUENCE [LARGE SCALE GENOMIC DNA]</scope>
    <source>
        <strain evidence="13 14">Map64</strain>
    </source>
</reference>
<dbReference type="InterPro" id="IPR001645">
    <property type="entry name" value="Folylpolyglutamate_synth"/>
</dbReference>
<comment type="similarity">
    <text evidence="2">Belongs to the folylpolyglutamate synthase family.</text>
</comment>
<dbReference type="EC" id="6.3.2.17" evidence="3"/>
<dbReference type="InterPro" id="IPR036615">
    <property type="entry name" value="Mur_ligase_C_dom_sf"/>
</dbReference>